<dbReference type="PANTHER" id="PTHR11102:SF160">
    <property type="entry name" value="ERAD-ASSOCIATED E3 UBIQUITIN-PROTEIN LIGASE COMPONENT HRD3"/>
    <property type="match status" value="1"/>
</dbReference>
<reference evidence="1" key="1">
    <citation type="submission" date="2018-05" db="EMBL/GenBank/DDBJ databases">
        <authorList>
            <person name="Lanie J.A."/>
            <person name="Ng W.-L."/>
            <person name="Kazmierczak K.M."/>
            <person name="Andrzejewski T.M."/>
            <person name="Davidsen T.M."/>
            <person name="Wayne K.J."/>
            <person name="Tettelin H."/>
            <person name="Glass J.I."/>
            <person name="Rusch D."/>
            <person name="Podicherti R."/>
            <person name="Tsui H.-C.T."/>
            <person name="Winkler M.E."/>
        </authorList>
    </citation>
    <scope>NUCLEOTIDE SEQUENCE</scope>
</reference>
<accession>A0A382QRH7</accession>
<sequence length="204" mass="22159">MKFKTLIVLLIIGLVGGCATLEDVAKHLVYPDSIGGNHNTFEKPDAKLPNHLSAQVGKRLPTDITLLQGLAEKGDAEAQYQLADRLHYGEGVAKDYAQCFKWASRSASQGNSKAQFRLASLYFLGRGIPKDEERAKALFTESKGGLTKLAKQNDPKAQFALGVMYARGLGVVEDDKESVKWFHKAAKQGDINACSNLGVMYATG</sequence>
<dbReference type="InterPro" id="IPR011990">
    <property type="entry name" value="TPR-like_helical_dom_sf"/>
</dbReference>
<dbReference type="Gene3D" id="1.25.40.10">
    <property type="entry name" value="Tetratricopeptide repeat domain"/>
    <property type="match status" value="2"/>
</dbReference>
<dbReference type="PANTHER" id="PTHR11102">
    <property type="entry name" value="SEL-1-LIKE PROTEIN"/>
    <property type="match status" value="1"/>
</dbReference>
<proteinExistence type="predicted"/>
<protein>
    <recommendedName>
        <fullName evidence="2">Sel1 repeat family protein</fullName>
    </recommendedName>
</protein>
<dbReference type="SMART" id="SM00671">
    <property type="entry name" value="SEL1"/>
    <property type="match status" value="3"/>
</dbReference>
<dbReference type="PROSITE" id="PS51257">
    <property type="entry name" value="PROKAR_LIPOPROTEIN"/>
    <property type="match status" value="1"/>
</dbReference>
<gene>
    <name evidence="1" type="ORF">METZ01_LOCUS340978</name>
</gene>
<dbReference type="Pfam" id="PF08238">
    <property type="entry name" value="Sel1"/>
    <property type="match status" value="4"/>
</dbReference>
<dbReference type="SUPFAM" id="SSF81901">
    <property type="entry name" value="HCP-like"/>
    <property type="match status" value="1"/>
</dbReference>
<name>A0A382QRH7_9ZZZZ</name>
<dbReference type="InterPro" id="IPR050767">
    <property type="entry name" value="Sel1_AlgK"/>
</dbReference>
<feature type="non-terminal residue" evidence="1">
    <location>
        <position position="204"/>
    </location>
</feature>
<dbReference type="InterPro" id="IPR006597">
    <property type="entry name" value="Sel1-like"/>
</dbReference>
<evidence type="ECO:0000313" key="1">
    <source>
        <dbReference type="EMBL" id="SVC88124.1"/>
    </source>
</evidence>
<evidence type="ECO:0008006" key="2">
    <source>
        <dbReference type="Google" id="ProtNLM"/>
    </source>
</evidence>
<organism evidence="1">
    <name type="scientific">marine metagenome</name>
    <dbReference type="NCBI Taxonomy" id="408172"/>
    <lineage>
        <taxon>unclassified sequences</taxon>
        <taxon>metagenomes</taxon>
        <taxon>ecological metagenomes</taxon>
    </lineage>
</organism>
<dbReference type="AlphaFoldDB" id="A0A382QRH7"/>
<dbReference type="EMBL" id="UINC01116404">
    <property type="protein sequence ID" value="SVC88124.1"/>
    <property type="molecule type" value="Genomic_DNA"/>
</dbReference>